<reference evidence="1 2" key="1">
    <citation type="submission" date="2018-06" db="EMBL/GenBank/DDBJ databases">
        <authorList>
            <consortium name="Pathogen Informatics"/>
            <person name="Doyle S."/>
        </authorList>
    </citation>
    <scope>NUCLEOTIDE SEQUENCE [LARGE SCALE GENOMIC DNA]</scope>
    <source>
        <strain evidence="2">NCTC 11297</strain>
    </source>
</reference>
<keyword evidence="1" id="KW-0808">Transferase</keyword>
<dbReference type="InterPro" id="IPR036390">
    <property type="entry name" value="WH_DNA-bd_sf"/>
</dbReference>
<dbReference type="EMBL" id="UGSP01000001">
    <property type="protein sequence ID" value="SUB23807.1"/>
    <property type="molecule type" value="Genomic_DNA"/>
</dbReference>
<dbReference type="InterPro" id="IPR000600">
    <property type="entry name" value="ROK"/>
</dbReference>
<keyword evidence="1" id="KW-0418">Kinase</keyword>
<dbReference type="Pfam" id="PF00480">
    <property type="entry name" value="ROK"/>
    <property type="match status" value="1"/>
</dbReference>
<dbReference type="GeneID" id="300133039"/>
<accession>A0A379AQ34</accession>
<dbReference type="CDD" id="cd23763">
    <property type="entry name" value="ASKHA_ATPase_ROK"/>
    <property type="match status" value="1"/>
</dbReference>
<dbReference type="RefSeq" id="WP_115249107.1">
    <property type="nucleotide sequence ID" value="NZ_UGSP01000001.1"/>
</dbReference>
<keyword evidence="2" id="KW-1185">Reference proteome</keyword>
<dbReference type="SUPFAM" id="SSF53067">
    <property type="entry name" value="Actin-like ATPase domain"/>
    <property type="match status" value="1"/>
</dbReference>
<dbReference type="GO" id="GO:0019262">
    <property type="term" value="P:N-acetylneuraminate catabolic process"/>
    <property type="evidence" value="ECO:0007669"/>
    <property type="project" value="TreeGrafter"/>
</dbReference>
<dbReference type="GO" id="GO:0009384">
    <property type="term" value="F:N-acylmannosamine kinase activity"/>
    <property type="evidence" value="ECO:0007669"/>
    <property type="project" value="TreeGrafter"/>
</dbReference>
<organism evidence="1 2">
    <name type="scientific">Avibacterium avium</name>
    <name type="common">Pasteurella avium</name>
    <dbReference type="NCBI Taxonomy" id="751"/>
    <lineage>
        <taxon>Bacteria</taxon>
        <taxon>Pseudomonadati</taxon>
        <taxon>Pseudomonadota</taxon>
        <taxon>Gammaproteobacteria</taxon>
        <taxon>Pasteurellales</taxon>
        <taxon>Pasteurellaceae</taxon>
        <taxon>Avibacterium</taxon>
    </lineage>
</organism>
<dbReference type="Gene3D" id="1.10.10.10">
    <property type="entry name" value="Winged helix-like DNA-binding domain superfamily/Winged helix DNA-binding domain"/>
    <property type="match status" value="1"/>
</dbReference>
<dbReference type="Proteomes" id="UP000255098">
    <property type="component" value="Unassembled WGS sequence"/>
</dbReference>
<name>A0A379AQ34_AVIAV</name>
<sequence length="362" mass="40228">MKKENSVFNLKSSEKLLLRLIRQYSPSRKELSALSGLTPGAVTQYCRKLLFLGLIKETEKMVKKRGTPSFHLTLNPNACCSIGITFSDNSFQLAIVDFIGNKIANERYVYHNSVQFDELCQQIRTALQQLLDKKFLAEAKILGIGFSLSGYLLADQSISSPWFPLLQNIPNLANVFSEKLGYPCHIENNINTVALGEYYSGLWNDIEDMVVISLDFGIGAGIISQGKLIRGGFGNAGEIGLLFPYGSPRPSWKDLKEKLGEENQNASLLDNSAVKTWLEHSQPQVLSLILSAIAWLDPKVIALTGMLPQTLINQLIDYVKNAEQVQNINRTSAQLSASKIKFEDISIGAAIVPIYHFLQDDE</sequence>
<dbReference type="Gene3D" id="3.30.420.40">
    <property type="match status" value="2"/>
</dbReference>
<dbReference type="InterPro" id="IPR036388">
    <property type="entry name" value="WH-like_DNA-bd_sf"/>
</dbReference>
<evidence type="ECO:0000313" key="2">
    <source>
        <dbReference type="Proteomes" id="UP000255098"/>
    </source>
</evidence>
<protein>
    <submittedName>
        <fullName evidence="1">D-allose kinase</fullName>
    </submittedName>
</protein>
<proteinExistence type="predicted"/>
<dbReference type="AlphaFoldDB" id="A0A379AQ34"/>
<dbReference type="PANTHER" id="PTHR18964:SF169">
    <property type="entry name" value="N-ACETYLMANNOSAMINE KINASE"/>
    <property type="match status" value="1"/>
</dbReference>
<evidence type="ECO:0000313" key="1">
    <source>
        <dbReference type="EMBL" id="SUB23807.1"/>
    </source>
</evidence>
<dbReference type="SUPFAM" id="SSF46785">
    <property type="entry name" value="Winged helix' DNA-binding domain"/>
    <property type="match status" value="1"/>
</dbReference>
<dbReference type="PANTHER" id="PTHR18964">
    <property type="entry name" value="ROK (REPRESSOR, ORF, KINASE) FAMILY"/>
    <property type="match status" value="1"/>
</dbReference>
<gene>
    <name evidence="1" type="primary">mlc_1</name>
    <name evidence="1" type="ORF">NCTC11297_00822</name>
</gene>
<dbReference type="InterPro" id="IPR043129">
    <property type="entry name" value="ATPase_NBD"/>
</dbReference>